<evidence type="ECO:0000256" key="9">
    <source>
        <dbReference type="RuleBase" id="RU363100"/>
    </source>
</evidence>
<name>N1Q0J3_DOTSN</name>
<evidence type="ECO:0000256" key="3">
    <source>
        <dbReference type="ARBA" id="ARBA00022448"/>
    </source>
</evidence>
<evidence type="ECO:0000256" key="8">
    <source>
        <dbReference type="ARBA" id="ARBA00023136"/>
    </source>
</evidence>
<dbReference type="Proteomes" id="UP000016933">
    <property type="component" value="Unassembled WGS sequence"/>
</dbReference>
<evidence type="ECO:0000256" key="7">
    <source>
        <dbReference type="ARBA" id="ARBA00023128"/>
    </source>
</evidence>
<dbReference type="AlphaFoldDB" id="N1Q0J3"/>
<evidence type="ECO:0000256" key="10">
    <source>
        <dbReference type="SAM" id="Coils"/>
    </source>
</evidence>
<dbReference type="eggNOG" id="KOG1589">
    <property type="taxonomic scope" value="Eukaryota"/>
</dbReference>
<evidence type="ECO:0000313" key="12">
    <source>
        <dbReference type="Proteomes" id="UP000016933"/>
    </source>
</evidence>
<dbReference type="HOGENOM" id="CLU_099502_0_0_1"/>
<keyword evidence="5 9" id="KW-0999">Mitochondrion inner membrane</keyword>
<proteinExistence type="inferred from homology"/>
<keyword evidence="4" id="KW-0812">Transmembrane</keyword>
<evidence type="ECO:0000256" key="2">
    <source>
        <dbReference type="ARBA" id="ARBA00006416"/>
    </source>
</evidence>
<reference evidence="12" key="1">
    <citation type="journal article" date="2012" name="PLoS Genet.">
        <title>The genomes of the fungal plant pathogens Cladosporium fulvum and Dothistroma septosporum reveal adaptation to different hosts and lifestyles but also signatures of common ancestry.</title>
        <authorList>
            <person name="de Wit P.J.G.M."/>
            <person name="van der Burgt A."/>
            <person name="Oekmen B."/>
            <person name="Stergiopoulos I."/>
            <person name="Abd-Elsalam K.A."/>
            <person name="Aerts A.L."/>
            <person name="Bahkali A.H."/>
            <person name="Beenen H.G."/>
            <person name="Chettri P."/>
            <person name="Cox M.P."/>
            <person name="Datema E."/>
            <person name="de Vries R.P."/>
            <person name="Dhillon B."/>
            <person name="Ganley A.R."/>
            <person name="Griffiths S.A."/>
            <person name="Guo Y."/>
            <person name="Hamelin R.C."/>
            <person name="Henrissat B."/>
            <person name="Kabir M.S."/>
            <person name="Jashni M.K."/>
            <person name="Kema G."/>
            <person name="Klaubauf S."/>
            <person name="Lapidus A."/>
            <person name="Levasseur A."/>
            <person name="Lindquist E."/>
            <person name="Mehrabi R."/>
            <person name="Ohm R.A."/>
            <person name="Owen T.J."/>
            <person name="Salamov A."/>
            <person name="Schwelm A."/>
            <person name="Schijlen E."/>
            <person name="Sun H."/>
            <person name="van den Burg H.A."/>
            <person name="van Ham R.C.H.J."/>
            <person name="Zhang S."/>
            <person name="Goodwin S.B."/>
            <person name="Grigoriev I.V."/>
            <person name="Collemare J."/>
            <person name="Bradshaw R.E."/>
        </authorList>
    </citation>
    <scope>NUCLEOTIDE SEQUENCE [LARGE SCALE GENOMIC DNA]</scope>
    <source>
        <strain evidence="12">NZE10 / CBS 128990</strain>
    </source>
</reference>
<protein>
    <recommendedName>
        <fullName evidence="9">Mitochondrial pyruvate carrier</fullName>
    </recommendedName>
</protein>
<keyword evidence="7 9" id="KW-0496">Mitochondrion</keyword>
<keyword evidence="10" id="KW-0175">Coiled coil</keyword>
<evidence type="ECO:0000256" key="4">
    <source>
        <dbReference type="ARBA" id="ARBA00022692"/>
    </source>
</evidence>
<dbReference type="OrthoDB" id="869189at2759"/>
<feature type="coiled-coil region" evidence="10">
    <location>
        <begin position="145"/>
        <end position="172"/>
    </location>
</feature>
<evidence type="ECO:0000256" key="1">
    <source>
        <dbReference type="ARBA" id="ARBA00004448"/>
    </source>
</evidence>
<evidence type="ECO:0000256" key="5">
    <source>
        <dbReference type="ARBA" id="ARBA00022792"/>
    </source>
</evidence>
<keyword evidence="8" id="KW-0472">Membrane</keyword>
<keyword evidence="6" id="KW-1133">Transmembrane helix</keyword>
<dbReference type="InterPro" id="IPR005336">
    <property type="entry name" value="MPC"/>
</dbReference>
<sequence>MASRFGLRAAQTTFRQPVFRLNINRFAQRRVQSTAADAAASNESGFSKFWNSKVGPKTVHFWAPIMKWGLVLAGAADFARPAKDLSLSQNAALMATGLIWTRWCFVIKPRNLFLASVNFLLFCVGATQVSRVLSYQSSLKNESVAEVVKEDAKAEEKNLEKAAEKAERAVEKKL</sequence>
<dbReference type="Pfam" id="PF03650">
    <property type="entry name" value="MPC"/>
    <property type="match status" value="1"/>
</dbReference>
<keyword evidence="3 9" id="KW-0813">Transport</keyword>
<dbReference type="GO" id="GO:0005743">
    <property type="term" value="C:mitochondrial inner membrane"/>
    <property type="evidence" value="ECO:0007669"/>
    <property type="project" value="UniProtKB-SubCell"/>
</dbReference>
<keyword evidence="12" id="KW-1185">Reference proteome</keyword>
<dbReference type="STRING" id="675120.N1Q0J3"/>
<comment type="function">
    <text evidence="9">Mediates the uptake of pyruvate into mitochondria.</text>
</comment>
<reference evidence="11 12" key="2">
    <citation type="journal article" date="2012" name="PLoS Pathog.">
        <title>Diverse lifestyles and strategies of plant pathogenesis encoded in the genomes of eighteen Dothideomycetes fungi.</title>
        <authorList>
            <person name="Ohm R.A."/>
            <person name="Feau N."/>
            <person name="Henrissat B."/>
            <person name="Schoch C.L."/>
            <person name="Horwitz B.A."/>
            <person name="Barry K.W."/>
            <person name="Condon B.J."/>
            <person name="Copeland A.C."/>
            <person name="Dhillon B."/>
            <person name="Glaser F."/>
            <person name="Hesse C.N."/>
            <person name="Kosti I."/>
            <person name="LaButti K."/>
            <person name="Lindquist E.A."/>
            <person name="Lucas S."/>
            <person name="Salamov A.A."/>
            <person name="Bradshaw R.E."/>
            <person name="Ciuffetti L."/>
            <person name="Hamelin R.C."/>
            <person name="Kema G.H.J."/>
            <person name="Lawrence C."/>
            <person name="Scott J.A."/>
            <person name="Spatafora J.W."/>
            <person name="Turgeon B.G."/>
            <person name="de Wit P.J.G.M."/>
            <person name="Zhong S."/>
            <person name="Goodwin S.B."/>
            <person name="Grigoriev I.V."/>
        </authorList>
    </citation>
    <scope>NUCLEOTIDE SEQUENCE [LARGE SCALE GENOMIC DNA]</scope>
    <source>
        <strain evidence="12">NZE10 / CBS 128990</strain>
    </source>
</reference>
<evidence type="ECO:0000256" key="6">
    <source>
        <dbReference type="ARBA" id="ARBA00022989"/>
    </source>
</evidence>
<organism evidence="11 12">
    <name type="scientific">Dothistroma septosporum (strain NZE10 / CBS 128990)</name>
    <name type="common">Red band needle blight fungus</name>
    <name type="synonym">Mycosphaerella pini</name>
    <dbReference type="NCBI Taxonomy" id="675120"/>
    <lineage>
        <taxon>Eukaryota</taxon>
        <taxon>Fungi</taxon>
        <taxon>Dikarya</taxon>
        <taxon>Ascomycota</taxon>
        <taxon>Pezizomycotina</taxon>
        <taxon>Dothideomycetes</taxon>
        <taxon>Dothideomycetidae</taxon>
        <taxon>Mycosphaerellales</taxon>
        <taxon>Mycosphaerellaceae</taxon>
        <taxon>Dothistroma</taxon>
    </lineage>
</organism>
<dbReference type="OMA" id="FRQNFYQ"/>
<accession>N1Q0J3</accession>
<gene>
    <name evidence="11" type="ORF">DOTSEDRAFT_68160</name>
</gene>
<comment type="subcellular location">
    <subcellularLocation>
        <location evidence="1 9">Mitochondrion inner membrane</location>
        <topology evidence="1 9">Multi-pass membrane protein</topology>
    </subcellularLocation>
</comment>
<dbReference type="GO" id="GO:0006850">
    <property type="term" value="P:pyruvate import into mitochondria"/>
    <property type="evidence" value="ECO:0007669"/>
    <property type="project" value="InterPro"/>
</dbReference>
<dbReference type="EMBL" id="KB446535">
    <property type="protein sequence ID" value="EME49296.1"/>
    <property type="molecule type" value="Genomic_DNA"/>
</dbReference>
<dbReference type="PANTHER" id="PTHR14154">
    <property type="entry name" value="UPF0041 BRAIN PROTEIN 44-RELATED"/>
    <property type="match status" value="1"/>
</dbReference>
<comment type="similarity">
    <text evidence="2 9">Belongs to the mitochondrial pyruvate carrier (MPC) (TC 2.A.105) family.</text>
</comment>
<evidence type="ECO:0000313" key="11">
    <source>
        <dbReference type="EMBL" id="EME49296.1"/>
    </source>
</evidence>